<keyword evidence="5" id="KW-0547">Nucleotide-binding</keyword>
<evidence type="ECO:0000256" key="9">
    <source>
        <dbReference type="ARBA" id="ARBA00023012"/>
    </source>
</evidence>
<evidence type="ECO:0000256" key="11">
    <source>
        <dbReference type="SAM" id="MobiDB-lite"/>
    </source>
</evidence>
<dbReference type="EMBL" id="PPUT01000036">
    <property type="protein sequence ID" value="RDC41998.1"/>
    <property type="molecule type" value="Genomic_DNA"/>
</dbReference>
<keyword evidence="9" id="KW-0902">Two-component regulatory system</keyword>
<proteinExistence type="predicted"/>
<dbReference type="AlphaFoldDB" id="A0A369NVC6"/>
<evidence type="ECO:0000256" key="8">
    <source>
        <dbReference type="ARBA" id="ARBA00022989"/>
    </source>
</evidence>
<evidence type="ECO:0000313" key="14">
    <source>
        <dbReference type="EMBL" id="RDC41998.1"/>
    </source>
</evidence>
<evidence type="ECO:0000256" key="12">
    <source>
        <dbReference type="SAM" id="Phobius"/>
    </source>
</evidence>
<dbReference type="GO" id="GO:0005886">
    <property type="term" value="C:plasma membrane"/>
    <property type="evidence" value="ECO:0007669"/>
    <property type="project" value="TreeGrafter"/>
</dbReference>
<keyword evidence="4 12" id="KW-0812">Transmembrane</keyword>
<feature type="transmembrane region" description="Helical" evidence="12">
    <location>
        <begin position="101"/>
        <end position="118"/>
    </location>
</feature>
<feature type="domain" description="Sensor protein KdpD transmembrane" evidence="13">
    <location>
        <begin position="25"/>
        <end position="130"/>
    </location>
</feature>
<evidence type="ECO:0000313" key="15">
    <source>
        <dbReference type="Proteomes" id="UP000253805"/>
    </source>
</evidence>
<evidence type="ECO:0000256" key="4">
    <source>
        <dbReference type="ARBA" id="ARBA00022692"/>
    </source>
</evidence>
<keyword evidence="7" id="KW-0067">ATP-binding</keyword>
<protein>
    <recommendedName>
        <fullName evidence="13">Sensor protein KdpD transmembrane domain-containing protein</fullName>
    </recommendedName>
</protein>
<dbReference type="RefSeq" id="WP_114549667.1">
    <property type="nucleotide sequence ID" value="NZ_PPUT01000036.1"/>
</dbReference>
<evidence type="ECO:0000256" key="3">
    <source>
        <dbReference type="ARBA" id="ARBA00022679"/>
    </source>
</evidence>
<feature type="transmembrane region" description="Helical" evidence="12">
    <location>
        <begin position="20"/>
        <end position="39"/>
    </location>
</feature>
<name>A0A369NVC6_9ACTN</name>
<dbReference type="InterPro" id="IPR025201">
    <property type="entry name" value="KdpD_TM"/>
</dbReference>
<keyword evidence="3" id="KW-0808">Transferase</keyword>
<feature type="transmembrane region" description="Helical" evidence="12">
    <location>
        <begin position="45"/>
        <end position="63"/>
    </location>
</feature>
<evidence type="ECO:0000256" key="1">
    <source>
        <dbReference type="ARBA" id="ARBA00004141"/>
    </source>
</evidence>
<dbReference type="InterPro" id="IPR052023">
    <property type="entry name" value="Histidine_kinase_KdpD"/>
</dbReference>
<sequence length="288" mass="30204">MAASSRRFPPRSSLSARRVLRNLVAFALLYGAGLAAVWGFSLLGVSTLVAFPVFVLGVLIASLETDSGLWGATLGVAYLLSYDFLFTAPLFTLKVLSRTDVAALAIFLVVSLIMGVITHRMSRQVQAAERTACALGRLNRLSVGLLESSTPQAACSFAQEFLTRVLRRPVTITLGEPPAAGSAAARDCYERRAPTGYGEPGWRDATEKYLPLGMKGRLYGVVAIDCSSGDVDSGSLSLVNAVVAQTLVAVERNELAEGEPDGAGAPAATSAPSNDKSAAEPIRPAALS</sequence>
<reference evidence="14 15" key="1">
    <citation type="journal article" date="2018" name="Elife">
        <title>Discovery and characterization of a prevalent human gut bacterial enzyme sufficient for the inactivation of a family of plant toxins.</title>
        <authorList>
            <person name="Koppel N."/>
            <person name="Bisanz J.E."/>
            <person name="Pandelia M.E."/>
            <person name="Turnbaugh P.J."/>
            <person name="Balskus E.P."/>
        </authorList>
    </citation>
    <scope>NUCLEOTIDE SEQUENCE [LARGE SCALE GENOMIC DNA]</scope>
    <source>
        <strain evidence="14 15">OB21 GAM 11</strain>
    </source>
</reference>
<keyword evidence="10 12" id="KW-0472">Membrane</keyword>
<dbReference type="Pfam" id="PF13493">
    <property type="entry name" value="DUF4118"/>
    <property type="match status" value="1"/>
</dbReference>
<accession>A0A369NVC6</accession>
<dbReference type="InterPro" id="IPR038318">
    <property type="entry name" value="KdpD_sf"/>
</dbReference>
<dbReference type="PANTHER" id="PTHR45569">
    <property type="entry name" value="SENSOR PROTEIN KDPD"/>
    <property type="match status" value="1"/>
</dbReference>
<feature type="transmembrane region" description="Helical" evidence="12">
    <location>
        <begin position="75"/>
        <end position="95"/>
    </location>
</feature>
<evidence type="ECO:0000256" key="10">
    <source>
        <dbReference type="ARBA" id="ARBA00023136"/>
    </source>
</evidence>
<evidence type="ECO:0000256" key="7">
    <source>
        <dbReference type="ARBA" id="ARBA00022840"/>
    </source>
</evidence>
<comment type="caution">
    <text evidence="14">The sequence shown here is derived from an EMBL/GenBank/DDBJ whole genome shotgun (WGS) entry which is preliminary data.</text>
</comment>
<comment type="subcellular location">
    <subcellularLocation>
        <location evidence="1">Membrane</location>
        <topology evidence="1">Multi-pass membrane protein</topology>
    </subcellularLocation>
</comment>
<dbReference type="PANTHER" id="PTHR45569:SF1">
    <property type="entry name" value="SENSOR PROTEIN KDPD"/>
    <property type="match status" value="1"/>
</dbReference>
<evidence type="ECO:0000256" key="5">
    <source>
        <dbReference type="ARBA" id="ARBA00022741"/>
    </source>
</evidence>
<dbReference type="GO" id="GO:0000155">
    <property type="term" value="F:phosphorelay sensor kinase activity"/>
    <property type="evidence" value="ECO:0007669"/>
    <property type="project" value="TreeGrafter"/>
</dbReference>
<dbReference type="Proteomes" id="UP000253805">
    <property type="component" value="Unassembled WGS sequence"/>
</dbReference>
<evidence type="ECO:0000256" key="2">
    <source>
        <dbReference type="ARBA" id="ARBA00022553"/>
    </source>
</evidence>
<evidence type="ECO:0000259" key="13">
    <source>
        <dbReference type="Pfam" id="PF13493"/>
    </source>
</evidence>
<gene>
    <name evidence="14" type="ORF">C1850_10645</name>
</gene>
<dbReference type="Gene3D" id="1.20.120.620">
    <property type="entry name" value="Backbone structure of the membrane domain of e. Coli histidine kinase receptor kdpd"/>
    <property type="match status" value="1"/>
</dbReference>
<dbReference type="GO" id="GO:0005524">
    <property type="term" value="F:ATP binding"/>
    <property type="evidence" value="ECO:0007669"/>
    <property type="project" value="UniProtKB-KW"/>
</dbReference>
<keyword evidence="8 12" id="KW-1133">Transmembrane helix</keyword>
<keyword evidence="6" id="KW-0418">Kinase</keyword>
<organism evidence="14 15">
    <name type="scientific">Adlercreutzia equolifaciens subsp. celatus</name>
    <dbReference type="NCBI Taxonomy" id="394340"/>
    <lineage>
        <taxon>Bacteria</taxon>
        <taxon>Bacillati</taxon>
        <taxon>Actinomycetota</taxon>
        <taxon>Coriobacteriia</taxon>
        <taxon>Eggerthellales</taxon>
        <taxon>Eggerthellaceae</taxon>
        <taxon>Adlercreutzia</taxon>
    </lineage>
</organism>
<feature type="region of interest" description="Disordered" evidence="11">
    <location>
        <begin position="254"/>
        <end position="288"/>
    </location>
</feature>
<keyword evidence="2" id="KW-0597">Phosphoprotein</keyword>
<evidence type="ECO:0000256" key="6">
    <source>
        <dbReference type="ARBA" id="ARBA00022777"/>
    </source>
</evidence>
<feature type="compositionally biased region" description="Low complexity" evidence="11">
    <location>
        <begin position="262"/>
        <end position="273"/>
    </location>
</feature>